<proteinExistence type="predicted"/>
<dbReference type="Proteomes" id="UP001291309">
    <property type="component" value="Unassembled WGS sequence"/>
</dbReference>
<gene>
    <name evidence="1" type="ORF">SYV04_15905</name>
</gene>
<name>A0ABU5H339_9BACT</name>
<evidence type="ECO:0000313" key="2">
    <source>
        <dbReference type="Proteomes" id="UP001291309"/>
    </source>
</evidence>
<protein>
    <recommendedName>
        <fullName evidence="3">Lipoprotein</fullName>
    </recommendedName>
</protein>
<accession>A0ABU5H339</accession>
<evidence type="ECO:0008006" key="3">
    <source>
        <dbReference type="Google" id="ProtNLM"/>
    </source>
</evidence>
<sequence length="195" mass="21799">MESSATPLAKGLLGPLLRWLGLAWVAWVAGGCLIPQDDTLLAELPQRRNRPPRILETQVQPLQRIIQDFGTNDLCELDFAVAVEDPDVDDLITVSWYLDYNTENPTGFYREFQLTNNGQPQRGDRATLRINLRAANSPLSEPGVHLVEALVSDARLVNREPEQRRVPLADGGFLINPGYVVTYAWFVSTVRGDCQ</sequence>
<organism evidence="1 2">
    <name type="scientific">Hyalangium rubrum</name>
    <dbReference type="NCBI Taxonomy" id="3103134"/>
    <lineage>
        <taxon>Bacteria</taxon>
        <taxon>Pseudomonadati</taxon>
        <taxon>Myxococcota</taxon>
        <taxon>Myxococcia</taxon>
        <taxon>Myxococcales</taxon>
        <taxon>Cystobacterineae</taxon>
        <taxon>Archangiaceae</taxon>
        <taxon>Hyalangium</taxon>
    </lineage>
</organism>
<dbReference type="RefSeq" id="WP_321546630.1">
    <property type="nucleotide sequence ID" value="NZ_JAXIVS010000005.1"/>
</dbReference>
<comment type="caution">
    <text evidence="1">The sequence shown here is derived from an EMBL/GenBank/DDBJ whole genome shotgun (WGS) entry which is preliminary data.</text>
</comment>
<evidence type="ECO:0000313" key="1">
    <source>
        <dbReference type="EMBL" id="MDY7227901.1"/>
    </source>
</evidence>
<dbReference type="EMBL" id="JAXIVS010000005">
    <property type="protein sequence ID" value="MDY7227901.1"/>
    <property type="molecule type" value="Genomic_DNA"/>
</dbReference>
<keyword evidence="2" id="KW-1185">Reference proteome</keyword>
<reference evidence="1 2" key="1">
    <citation type="submission" date="2023-12" db="EMBL/GenBank/DDBJ databases">
        <title>the genome sequence of Hyalangium sp. s54d21.</title>
        <authorList>
            <person name="Zhang X."/>
        </authorList>
    </citation>
    <scope>NUCLEOTIDE SEQUENCE [LARGE SCALE GENOMIC DNA]</scope>
    <source>
        <strain evidence="2">s54d21</strain>
    </source>
</reference>